<protein>
    <submittedName>
        <fullName evidence="10">NACHT, LRR and PYD domains-containing protein 12-like</fullName>
    </submittedName>
</protein>
<dbReference type="SMART" id="SM00368">
    <property type="entry name" value="LRR_RI"/>
    <property type="match status" value="13"/>
</dbReference>
<dbReference type="Pfam" id="PF05729">
    <property type="entry name" value="NACHT"/>
    <property type="match status" value="1"/>
</dbReference>
<keyword evidence="6" id="KW-0067">ATP-binding</keyword>
<evidence type="ECO:0000256" key="3">
    <source>
        <dbReference type="ARBA" id="ARBA00022614"/>
    </source>
</evidence>
<feature type="region of interest" description="Disordered" evidence="7">
    <location>
        <begin position="64"/>
        <end position="163"/>
    </location>
</feature>
<dbReference type="InterPro" id="IPR001870">
    <property type="entry name" value="B30.2/SPRY"/>
</dbReference>
<dbReference type="GO" id="GO:0005737">
    <property type="term" value="C:cytoplasm"/>
    <property type="evidence" value="ECO:0007669"/>
    <property type="project" value="UniProtKB-SubCell"/>
</dbReference>
<dbReference type="Proteomes" id="UP000694621">
    <property type="component" value="Unplaced"/>
</dbReference>
<evidence type="ECO:0000313" key="11">
    <source>
        <dbReference type="Proteomes" id="UP000694621"/>
    </source>
</evidence>
<feature type="domain" description="B30.2/SPRY" evidence="8">
    <location>
        <begin position="1431"/>
        <end position="1627"/>
    </location>
</feature>
<feature type="region of interest" description="Disordered" evidence="7">
    <location>
        <begin position="1"/>
        <end position="27"/>
    </location>
</feature>
<feature type="compositionally biased region" description="Polar residues" evidence="7">
    <location>
        <begin position="65"/>
        <end position="88"/>
    </location>
</feature>
<dbReference type="InterPro" id="IPR027417">
    <property type="entry name" value="P-loop_NTPase"/>
</dbReference>
<dbReference type="Pfam" id="PF13516">
    <property type="entry name" value="LRR_6"/>
    <property type="match status" value="7"/>
</dbReference>
<keyword evidence="3" id="KW-0433">Leucine-rich repeat</keyword>
<dbReference type="GO" id="GO:0005524">
    <property type="term" value="F:ATP binding"/>
    <property type="evidence" value="ECO:0007669"/>
    <property type="project" value="UniProtKB-KW"/>
</dbReference>
<evidence type="ECO:0000256" key="7">
    <source>
        <dbReference type="SAM" id="MobiDB-lite"/>
    </source>
</evidence>
<accession>A0A8B9JED2</accession>
<dbReference type="InterPro" id="IPR001611">
    <property type="entry name" value="Leu-rich_rpt"/>
</dbReference>
<feature type="domain" description="NACHT" evidence="9">
    <location>
        <begin position="490"/>
        <end position="624"/>
    </location>
</feature>
<dbReference type="InterPro" id="IPR032675">
    <property type="entry name" value="LRR_dom_sf"/>
</dbReference>
<dbReference type="InterPro" id="IPR041267">
    <property type="entry name" value="NLRP_HD2"/>
</dbReference>
<dbReference type="PRINTS" id="PR01407">
    <property type="entry name" value="BUTYPHLNCDUF"/>
</dbReference>
<feature type="compositionally biased region" description="Polar residues" evidence="7">
    <location>
        <begin position="361"/>
        <end position="371"/>
    </location>
</feature>
<dbReference type="InterPro" id="IPR006574">
    <property type="entry name" value="PRY"/>
</dbReference>
<evidence type="ECO:0000259" key="9">
    <source>
        <dbReference type="PROSITE" id="PS50837"/>
    </source>
</evidence>
<dbReference type="FunFam" id="3.80.10.10:FF:000538">
    <property type="entry name" value="Si:ch211-127b6.2"/>
    <property type="match status" value="1"/>
</dbReference>
<dbReference type="InterPro" id="IPR051261">
    <property type="entry name" value="NLR"/>
</dbReference>
<dbReference type="SMART" id="SM00589">
    <property type="entry name" value="PRY"/>
    <property type="match status" value="1"/>
</dbReference>
<dbReference type="InterPro" id="IPR007111">
    <property type="entry name" value="NACHT_NTPase"/>
</dbReference>
<dbReference type="Gene3D" id="3.40.50.300">
    <property type="entry name" value="P-loop containing nucleotide triphosphate hydrolases"/>
    <property type="match status" value="1"/>
</dbReference>
<dbReference type="Gene3D" id="3.80.10.10">
    <property type="entry name" value="Ribonuclease Inhibitor"/>
    <property type="match status" value="2"/>
</dbReference>
<dbReference type="InterPro" id="IPR043136">
    <property type="entry name" value="B30.2/SPRY_sf"/>
</dbReference>
<dbReference type="CDD" id="cd00116">
    <property type="entry name" value="LRR_RI"/>
    <property type="match status" value="1"/>
</dbReference>
<sequence length="1627" mass="181014">MEPHNSSRDGGTADPNTVTHEGVSAMLGELLEECDTDDINSSTLTPRGLSAMFTDTLDECAGDAISNSQQTTGVASPESSCKSLNSDPSIAPPPELNRESSSEPHLQTQRAASSAHGVSVKRDWSTVESSGYEPCEPKSKRSSSPSCVSIKSNSSKLEPPIFSDGDVSSELSFQTQTASSAALSCISMKSDRSMEHLPEFSRGDKPFNQNFQTFQRASSAAPSCVSMKSDQSMEHLPEFSKGTRSINPNFQAFQTASSAAPSCVSMKSDQSMEHLPEFSKGALSNKPNFQTFQRVSSAASSCVSMKSDHSMEHLPEFSKGAQPTVQTHRVSSAAPSCISMKSDQSMEHLPEFSRGTKPFDQKQQSTKTEVQPPTVVDGISGFQQELNQPEEDVLHRVFERHKQQMKKKCESLFEVVQTQSNKTLLNRIYTQLYIIEGESEGVNEEHEVLQMEKRPGKQRLQDTAINCNDVFKSSLNAGLEDGMKECKEIRTVMTKGIAGIGKTVSVQKFVLDWAEGEANLNVDIMFVLPFRELNLIKDGRYNLHTLLCNFHPELKDLDAKIYSMSKAVFIFDGLDESRIPMNFSQCEKVSDPTTVSSVGVLMTNLIKGELLPSALIWITSRPAAANQIPPQLIDRMTEIQGFNDPQKEEYFQKRISDHDQAIKIISHIKQAKSLYIMCHIPVFCWISATVLQKILEDTDAKDIPTTLTEMYIHFLLIQTSMKNQKYGDYKTQDLKEQLKPNRIMILKLSELAFKQLTKGNVMFYEEDLNECGIDVTEASVYSGICTQIFKEESVLYSRKVYCFVHLSFQEFLAAFYVFYCFSIQNMETLRFFKPPYQDWCDNVTLEELLEGAVRKALRSQNGGLDLFLRFLLGISLESNQRLLQGLLTHTQTSSNSINQIITYIHKQIKGEDELELERISVMMKILNMMMEKMKERRCLSIDRSINLFLCLTEMHDQSLSREIQEYLSSEKHSEKKLSPGQCAALACMLRMSEEVLEEFDLKKYNTTEEGYRRLIPAVSNCRKALLASCNLSTDLCEMLTSALQSANCPLKELDVSNNILQDTGVELLSAGLKSSNCKLQILRLAGCNLTKNSSETLSSVLKTANCTLKELDLGYNLLQDSGVELFSDGLKSFNCKLEILRLAGCNLTTKSCEILTSALQSENSSLKVLDLSDNILQDEGLEKLSAGLKSSNCKIEILRLAGCTLSISSCEILCSSLKSANTPLKELDLSNNELLDSGVEMLSAGLKSSQCELETLRLSGCLITEKGCSSLASALHSNPSYLKELDLTYNQPGDSGVKLLSSLLEDPQCKIEILRLAGCNLTEDSCKTLTLALQSENSTLKELDISTNDLQDSGVELLCPGLRSSHCKLEILRLSGSLITEKGCSSLASALRSNPSHLKELDLTYNHHGDSGVRLLSSRLEDPQCKLETLRLEHAGSIRINSGLRKYACELTLDPNTVQQDLALSEGNKKVMSVREQQEYPDHPDRFDVWLQVLCKEPMCGRCYWEAESGGRGFAVAVTYKGISRKGGGDDCRFGYNEKSWRLYCTNSAGTNSYSVWHKKKIIDIPAPAFSSSRVGMFLDWAAGILSFYLISPDTNTLTHMHTYYSKFSEPLYAGFWIGFDSSVRIG</sequence>
<dbReference type="Pfam" id="PF13765">
    <property type="entry name" value="PRY"/>
    <property type="match status" value="1"/>
</dbReference>
<proteinExistence type="predicted"/>
<evidence type="ECO:0000259" key="8">
    <source>
        <dbReference type="PROSITE" id="PS50188"/>
    </source>
</evidence>
<dbReference type="CDD" id="cd16040">
    <property type="entry name" value="SPRY_PRY_SNTX"/>
    <property type="match status" value="1"/>
</dbReference>
<evidence type="ECO:0000256" key="1">
    <source>
        <dbReference type="ARBA" id="ARBA00004496"/>
    </source>
</evidence>
<dbReference type="InterPro" id="IPR003879">
    <property type="entry name" value="Butyrophylin_SPRY"/>
</dbReference>
<evidence type="ECO:0000313" key="10">
    <source>
        <dbReference type="Ensembl" id="ENSAMXP00005020324.1"/>
    </source>
</evidence>
<dbReference type="Pfam" id="PF14484">
    <property type="entry name" value="FISNA"/>
    <property type="match status" value="1"/>
</dbReference>
<evidence type="ECO:0000256" key="2">
    <source>
        <dbReference type="ARBA" id="ARBA00022490"/>
    </source>
</evidence>
<dbReference type="Ensembl" id="ENSAMXT00005022473.1">
    <property type="protein sequence ID" value="ENSAMXP00005020324.1"/>
    <property type="gene ID" value="ENSAMXG00005010534.1"/>
</dbReference>
<feature type="compositionally biased region" description="Low complexity" evidence="7">
    <location>
        <begin position="142"/>
        <end position="156"/>
    </location>
</feature>
<dbReference type="FunFam" id="3.40.50.300:FF:000210">
    <property type="entry name" value="Si:dkey-16p6.1"/>
    <property type="match status" value="1"/>
</dbReference>
<keyword evidence="4" id="KW-0677">Repeat</keyword>
<keyword evidence="5" id="KW-0547">Nucleotide-binding</keyword>
<dbReference type="SMART" id="SM01288">
    <property type="entry name" value="FISNA"/>
    <property type="match status" value="1"/>
</dbReference>
<evidence type="ECO:0000256" key="6">
    <source>
        <dbReference type="ARBA" id="ARBA00022840"/>
    </source>
</evidence>
<evidence type="ECO:0000256" key="4">
    <source>
        <dbReference type="ARBA" id="ARBA00022737"/>
    </source>
</evidence>
<dbReference type="InterPro" id="IPR041075">
    <property type="entry name" value="NOD1/2_WH"/>
</dbReference>
<feature type="compositionally biased region" description="Polar residues" evidence="7">
    <location>
        <begin position="103"/>
        <end position="112"/>
    </location>
</feature>
<organism evidence="10 11">
    <name type="scientific">Astyanax mexicanus</name>
    <name type="common">Blind cave fish</name>
    <name type="synonym">Astyanax fasciatus mexicanus</name>
    <dbReference type="NCBI Taxonomy" id="7994"/>
    <lineage>
        <taxon>Eukaryota</taxon>
        <taxon>Metazoa</taxon>
        <taxon>Chordata</taxon>
        <taxon>Craniata</taxon>
        <taxon>Vertebrata</taxon>
        <taxon>Euteleostomi</taxon>
        <taxon>Actinopterygii</taxon>
        <taxon>Neopterygii</taxon>
        <taxon>Teleostei</taxon>
        <taxon>Ostariophysi</taxon>
        <taxon>Characiformes</taxon>
        <taxon>Characoidei</taxon>
        <taxon>Acestrorhamphidae</taxon>
        <taxon>Acestrorhamphinae</taxon>
        <taxon>Astyanax</taxon>
    </lineage>
</organism>
<dbReference type="InterPro" id="IPR013320">
    <property type="entry name" value="ConA-like_dom_sf"/>
</dbReference>
<dbReference type="Pfam" id="PF17776">
    <property type="entry name" value="NLRC4_HD2"/>
    <property type="match status" value="1"/>
</dbReference>
<feature type="region of interest" description="Disordered" evidence="7">
    <location>
        <begin position="344"/>
        <end position="375"/>
    </location>
</feature>
<name>A0A8B9JED2_ASTMX</name>
<keyword evidence="2" id="KW-0963">Cytoplasm</keyword>
<dbReference type="PROSITE" id="PS51450">
    <property type="entry name" value="LRR"/>
    <property type="match status" value="1"/>
</dbReference>
<evidence type="ECO:0000256" key="5">
    <source>
        <dbReference type="ARBA" id="ARBA00022741"/>
    </source>
</evidence>
<dbReference type="OrthoDB" id="120976at2759"/>
<dbReference type="SUPFAM" id="SSF52047">
    <property type="entry name" value="RNI-like"/>
    <property type="match status" value="2"/>
</dbReference>
<reference evidence="10" key="1">
    <citation type="submission" date="2025-08" db="UniProtKB">
        <authorList>
            <consortium name="Ensembl"/>
        </authorList>
    </citation>
    <scope>IDENTIFICATION</scope>
</reference>
<dbReference type="PROSITE" id="PS50837">
    <property type="entry name" value="NACHT"/>
    <property type="match status" value="1"/>
</dbReference>
<comment type="subcellular location">
    <subcellularLocation>
        <location evidence="1">Cytoplasm</location>
    </subcellularLocation>
</comment>
<dbReference type="PROSITE" id="PS50188">
    <property type="entry name" value="B302_SPRY"/>
    <property type="match status" value="1"/>
</dbReference>
<dbReference type="InterPro" id="IPR029495">
    <property type="entry name" value="NACHT-assoc"/>
</dbReference>
<dbReference type="PANTHER" id="PTHR24106">
    <property type="entry name" value="NACHT, LRR AND CARD DOMAINS-CONTAINING"/>
    <property type="match status" value="1"/>
</dbReference>
<dbReference type="Gene3D" id="2.60.120.920">
    <property type="match status" value="1"/>
</dbReference>
<dbReference type="SUPFAM" id="SSF49899">
    <property type="entry name" value="Concanavalin A-like lectins/glucanases"/>
    <property type="match status" value="1"/>
</dbReference>
<dbReference type="Pfam" id="PF17779">
    <property type="entry name" value="WHD_NOD2"/>
    <property type="match status" value="1"/>
</dbReference>